<sequence length="330" mass="36031">MTKAIEGNGKGRIDLLTVPAVAGRERPDGADAPCRIGPPHDDSTVVIAVVVVRGNDEILLALSSGEACDPEWYIPSGDVLPDEDLVTAARRQFRLETSLELRNIRVLSVENYPSLSCNFIRFIVTGDLDGADMSASDGARWFPMTEVKSGRVPLLSNDIASVLDVVQLQCPTKIVPAIPSDPLDHIMIQVGVVIGDRLLFIRDTSSASWRLPTTFADHRLGESIRFAAQRLCVQWLGFMVDVVGVSAIEQGTRHADERRGEQGTLGSRLTVLVKPRDGLESLSNVVDSVLERDLWRWVTQADARQMTDDCATVATVDRLFAGHVVPILSI</sequence>
<dbReference type="PANTHER" id="PTHR22769:SF56">
    <property type="entry name" value="8-OXO-DGDP PHOSPHATASE NUDT18"/>
    <property type="match status" value="1"/>
</dbReference>
<reference evidence="2 4" key="1">
    <citation type="submission" date="2015-02" db="EMBL/GenBank/DDBJ databases">
        <authorList>
            <person name="Chooi Y.-H."/>
        </authorList>
    </citation>
    <scope>NUCLEOTIDE SEQUENCE [LARGE SCALE GENOMIC DNA]</scope>
    <source>
        <strain evidence="2">E3</strain>
    </source>
</reference>
<name>A0A0G4IJF3_PLABS</name>
<geneLocation type="mitochondrion" evidence="3"/>
<protein>
    <recommendedName>
        <fullName evidence="1">Nudix hydrolase domain-containing protein</fullName>
    </recommendedName>
</protein>
<reference evidence="3 5" key="2">
    <citation type="submission" date="2018-03" db="EMBL/GenBank/DDBJ databases">
        <authorList>
            <person name="Fogelqvist J."/>
        </authorList>
    </citation>
    <scope>NUCLEOTIDE SEQUENCE [LARGE SCALE GENOMIC DNA]</scope>
</reference>
<evidence type="ECO:0000313" key="4">
    <source>
        <dbReference type="Proteomes" id="UP000039324"/>
    </source>
</evidence>
<proteinExistence type="predicted"/>
<evidence type="ECO:0000259" key="1">
    <source>
        <dbReference type="PROSITE" id="PS51462"/>
    </source>
</evidence>
<dbReference type="Gene3D" id="3.90.79.10">
    <property type="entry name" value="Nucleoside Triphosphate Pyrophosphohydrolase"/>
    <property type="match status" value="1"/>
</dbReference>
<evidence type="ECO:0000313" key="3">
    <source>
        <dbReference type="EMBL" id="SPQ96339.1"/>
    </source>
</evidence>
<dbReference type="Pfam" id="PF00293">
    <property type="entry name" value="NUDIX"/>
    <property type="match status" value="1"/>
</dbReference>
<keyword evidence="4" id="KW-1185">Reference proteome</keyword>
<dbReference type="PROSITE" id="PS51462">
    <property type="entry name" value="NUDIX"/>
    <property type="match status" value="1"/>
</dbReference>
<evidence type="ECO:0000313" key="2">
    <source>
        <dbReference type="EMBL" id="CEO95212.1"/>
    </source>
</evidence>
<dbReference type="EMBL" id="OVEO01000005">
    <property type="protein sequence ID" value="SPQ96339.1"/>
    <property type="molecule type" value="Genomic_DNA"/>
</dbReference>
<gene>
    <name evidence="2" type="ORF">PBRA_003978</name>
    <name evidence="3" type="ORF">PLBR_LOCUS3554</name>
</gene>
<organism evidence="2 4">
    <name type="scientific">Plasmodiophora brassicae</name>
    <name type="common">Clubroot disease agent</name>
    <dbReference type="NCBI Taxonomy" id="37360"/>
    <lineage>
        <taxon>Eukaryota</taxon>
        <taxon>Sar</taxon>
        <taxon>Rhizaria</taxon>
        <taxon>Endomyxa</taxon>
        <taxon>Phytomyxea</taxon>
        <taxon>Plasmodiophorida</taxon>
        <taxon>Plasmodiophoridae</taxon>
        <taxon>Plasmodiophora</taxon>
    </lineage>
</organism>
<dbReference type="AlphaFoldDB" id="A0A0G4IJF3"/>
<dbReference type="SUPFAM" id="SSF55811">
    <property type="entry name" value="Nudix"/>
    <property type="match status" value="1"/>
</dbReference>
<dbReference type="GO" id="GO:0044716">
    <property type="term" value="F:8-oxo-GDP phosphatase activity"/>
    <property type="evidence" value="ECO:0007669"/>
    <property type="project" value="TreeGrafter"/>
</dbReference>
<evidence type="ECO:0000313" key="5">
    <source>
        <dbReference type="Proteomes" id="UP000290189"/>
    </source>
</evidence>
<dbReference type="Proteomes" id="UP000290189">
    <property type="component" value="Unassembled WGS sequence"/>
</dbReference>
<keyword evidence="3" id="KW-0496">Mitochondrion</keyword>
<dbReference type="Proteomes" id="UP000039324">
    <property type="component" value="Unassembled WGS sequence"/>
</dbReference>
<dbReference type="EMBL" id="CDSF01000013">
    <property type="protein sequence ID" value="CEO95212.1"/>
    <property type="molecule type" value="Genomic_DNA"/>
</dbReference>
<dbReference type="GO" id="GO:0044715">
    <property type="term" value="F:8-oxo-dGDP phosphatase activity"/>
    <property type="evidence" value="ECO:0007669"/>
    <property type="project" value="TreeGrafter"/>
</dbReference>
<feature type="domain" description="Nudix hydrolase" evidence="1">
    <location>
        <begin position="38"/>
        <end position="167"/>
    </location>
</feature>
<dbReference type="InterPro" id="IPR015797">
    <property type="entry name" value="NUDIX_hydrolase-like_dom_sf"/>
</dbReference>
<accession>A0A0G4IJF3</accession>
<dbReference type="PANTHER" id="PTHR22769">
    <property type="entry name" value="MUTT/NUDIX HYDROLASE"/>
    <property type="match status" value="1"/>
</dbReference>
<dbReference type="InterPro" id="IPR000086">
    <property type="entry name" value="NUDIX_hydrolase_dom"/>
</dbReference>